<evidence type="ECO:0000256" key="6">
    <source>
        <dbReference type="ARBA" id="ARBA00022989"/>
    </source>
</evidence>
<dbReference type="GO" id="GO:0015740">
    <property type="term" value="P:C4-dicarboxylate transport"/>
    <property type="evidence" value="ECO:0007669"/>
    <property type="project" value="TreeGrafter"/>
</dbReference>
<dbReference type="GO" id="GO:0022857">
    <property type="term" value="F:transmembrane transporter activity"/>
    <property type="evidence" value="ECO:0007669"/>
    <property type="project" value="TreeGrafter"/>
</dbReference>
<keyword evidence="3" id="KW-1003">Cell membrane</keyword>
<evidence type="ECO:0000256" key="9">
    <source>
        <dbReference type="SAM" id="Phobius"/>
    </source>
</evidence>
<dbReference type="RefSeq" id="WP_138656502.1">
    <property type="nucleotide sequence ID" value="NZ_VATY01000001.1"/>
</dbReference>
<dbReference type="Proteomes" id="UP000310314">
    <property type="component" value="Unassembled WGS sequence"/>
</dbReference>
<feature type="transmembrane region" description="Helical" evidence="9">
    <location>
        <begin position="47"/>
        <end position="68"/>
    </location>
</feature>
<dbReference type="InterPro" id="IPR055348">
    <property type="entry name" value="DctQ"/>
</dbReference>
<dbReference type="GO" id="GO:0005886">
    <property type="term" value="C:plasma membrane"/>
    <property type="evidence" value="ECO:0007669"/>
    <property type="project" value="UniProtKB-SubCell"/>
</dbReference>
<name>A0A5S3PUE9_9FLAO</name>
<feature type="transmembrane region" description="Helical" evidence="9">
    <location>
        <begin position="89"/>
        <end position="113"/>
    </location>
</feature>
<dbReference type="AlphaFoldDB" id="A0A5S3PUE9"/>
<evidence type="ECO:0000256" key="1">
    <source>
        <dbReference type="ARBA" id="ARBA00004429"/>
    </source>
</evidence>
<evidence type="ECO:0000256" key="5">
    <source>
        <dbReference type="ARBA" id="ARBA00022692"/>
    </source>
</evidence>
<dbReference type="PANTHER" id="PTHR35011:SF2">
    <property type="entry name" value="2,3-DIKETO-L-GULONATE TRAP TRANSPORTER SMALL PERMEASE PROTEIN YIAM"/>
    <property type="match status" value="1"/>
</dbReference>
<keyword evidence="7 9" id="KW-0472">Membrane</keyword>
<gene>
    <name evidence="11" type="ORF">FEE95_03825</name>
</gene>
<dbReference type="Pfam" id="PF04290">
    <property type="entry name" value="DctQ"/>
    <property type="match status" value="1"/>
</dbReference>
<sequence>MRKAIGKILKVGTLVSTWGLIAMVLLQIICRFSWFETPSWTEEASRILFIYAISFASGLALKSSNYYVALDAFYNRFSPKLKTFLDKSIPIVIFLLFAVFAFYSIQFVSLGMIEKSPSMGFNMGVSFFSMFIIGSTLCYYAWHKIVKAFKRKST</sequence>
<evidence type="ECO:0000256" key="7">
    <source>
        <dbReference type="ARBA" id="ARBA00023136"/>
    </source>
</evidence>
<comment type="similarity">
    <text evidence="8">Belongs to the TRAP transporter small permease family.</text>
</comment>
<evidence type="ECO:0000256" key="4">
    <source>
        <dbReference type="ARBA" id="ARBA00022519"/>
    </source>
</evidence>
<accession>A0A5S3PUE9</accession>
<dbReference type="InterPro" id="IPR007387">
    <property type="entry name" value="TRAP_DctQ"/>
</dbReference>
<feature type="transmembrane region" description="Helical" evidence="9">
    <location>
        <begin position="119"/>
        <end position="142"/>
    </location>
</feature>
<evidence type="ECO:0000313" key="12">
    <source>
        <dbReference type="Proteomes" id="UP000310314"/>
    </source>
</evidence>
<comment type="subcellular location">
    <subcellularLocation>
        <location evidence="1">Cell inner membrane</location>
        <topology evidence="1">Multi-pass membrane protein</topology>
    </subcellularLocation>
</comment>
<keyword evidence="12" id="KW-1185">Reference proteome</keyword>
<feature type="transmembrane region" description="Helical" evidence="9">
    <location>
        <begin position="12"/>
        <end position="35"/>
    </location>
</feature>
<evidence type="ECO:0000256" key="2">
    <source>
        <dbReference type="ARBA" id="ARBA00022448"/>
    </source>
</evidence>
<evidence type="ECO:0000256" key="3">
    <source>
        <dbReference type="ARBA" id="ARBA00022475"/>
    </source>
</evidence>
<keyword evidence="6 9" id="KW-1133">Transmembrane helix</keyword>
<proteinExistence type="inferred from homology"/>
<dbReference type="EMBL" id="VATY01000001">
    <property type="protein sequence ID" value="TMM58570.1"/>
    <property type="molecule type" value="Genomic_DNA"/>
</dbReference>
<evidence type="ECO:0000256" key="8">
    <source>
        <dbReference type="ARBA" id="ARBA00038436"/>
    </source>
</evidence>
<dbReference type="PANTHER" id="PTHR35011">
    <property type="entry name" value="2,3-DIKETO-L-GULONATE TRAP TRANSPORTER SMALL PERMEASE PROTEIN YIAM"/>
    <property type="match status" value="1"/>
</dbReference>
<feature type="domain" description="Tripartite ATP-independent periplasmic transporters DctQ component" evidence="10">
    <location>
        <begin position="20"/>
        <end position="150"/>
    </location>
</feature>
<protein>
    <submittedName>
        <fullName evidence="11">TRAP transporter small permease subunit</fullName>
    </submittedName>
</protein>
<dbReference type="OrthoDB" id="9815614at2"/>
<evidence type="ECO:0000259" key="10">
    <source>
        <dbReference type="Pfam" id="PF04290"/>
    </source>
</evidence>
<comment type="caution">
    <text evidence="11">The sequence shown here is derived from an EMBL/GenBank/DDBJ whole genome shotgun (WGS) entry which is preliminary data.</text>
</comment>
<keyword evidence="4" id="KW-0997">Cell inner membrane</keyword>
<reference evidence="11 12" key="1">
    <citation type="submission" date="2019-05" db="EMBL/GenBank/DDBJ databases">
        <authorList>
            <person name="Zhang J.-Y."/>
            <person name="Feg X."/>
            <person name="Du Z.-J."/>
        </authorList>
    </citation>
    <scope>NUCLEOTIDE SEQUENCE [LARGE SCALE GENOMIC DNA]</scope>
    <source>
        <strain evidence="11 12">RZ26</strain>
    </source>
</reference>
<evidence type="ECO:0000313" key="11">
    <source>
        <dbReference type="EMBL" id="TMM58570.1"/>
    </source>
</evidence>
<keyword evidence="2" id="KW-0813">Transport</keyword>
<keyword evidence="5 9" id="KW-0812">Transmembrane</keyword>
<organism evidence="11 12">
    <name type="scientific">Maribacter algarum</name>
    <name type="common">ex Zhang et al. 2020</name>
    <dbReference type="NCBI Taxonomy" id="2578118"/>
    <lineage>
        <taxon>Bacteria</taxon>
        <taxon>Pseudomonadati</taxon>
        <taxon>Bacteroidota</taxon>
        <taxon>Flavobacteriia</taxon>
        <taxon>Flavobacteriales</taxon>
        <taxon>Flavobacteriaceae</taxon>
        <taxon>Maribacter</taxon>
    </lineage>
</organism>